<feature type="domain" description="PAS" evidence="7">
    <location>
        <begin position="35"/>
        <end position="91"/>
    </location>
</feature>
<dbReference type="SMART" id="SM00387">
    <property type="entry name" value="HATPase_c"/>
    <property type="match status" value="1"/>
</dbReference>
<evidence type="ECO:0000256" key="4">
    <source>
        <dbReference type="ARBA" id="ARBA00022679"/>
    </source>
</evidence>
<dbReference type="PANTHER" id="PTHR43304">
    <property type="entry name" value="PHYTOCHROME-LIKE PROTEIN CPH1"/>
    <property type="match status" value="1"/>
</dbReference>
<keyword evidence="3" id="KW-0597">Phosphoprotein</keyword>
<dbReference type="PRINTS" id="PR00344">
    <property type="entry name" value="BCTRLSENSOR"/>
</dbReference>
<dbReference type="Proteomes" id="UP001597469">
    <property type="component" value="Unassembled WGS sequence"/>
</dbReference>
<dbReference type="Gene3D" id="3.30.450.20">
    <property type="entry name" value="PAS domain"/>
    <property type="match status" value="2"/>
</dbReference>
<dbReference type="Pfam" id="PF02518">
    <property type="entry name" value="HATPase_c"/>
    <property type="match status" value="1"/>
</dbReference>
<dbReference type="SUPFAM" id="SSF47384">
    <property type="entry name" value="Homodimeric domain of signal transducing histidine kinase"/>
    <property type="match status" value="1"/>
</dbReference>
<evidence type="ECO:0000256" key="2">
    <source>
        <dbReference type="ARBA" id="ARBA00012438"/>
    </source>
</evidence>
<dbReference type="SMART" id="SM00388">
    <property type="entry name" value="HisKA"/>
    <property type="match status" value="1"/>
</dbReference>
<dbReference type="InterPro" id="IPR052162">
    <property type="entry name" value="Sensor_kinase/Photoreceptor"/>
</dbReference>
<gene>
    <name evidence="8" type="ORF">ACFSUS_25755</name>
</gene>
<evidence type="ECO:0000313" key="9">
    <source>
        <dbReference type="Proteomes" id="UP001597469"/>
    </source>
</evidence>
<dbReference type="CDD" id="cd00082">
    <property type="entry name" value="HisKA"/>
    <property type="match status" value="1"/>
</dbReference>
<evidence type="ECO:0000256" key="5">
    <source>
        <dbReference type="ARBA" id="ARBA00022777"/>
    </source>
</evidence>
<keyword evidence="9" id="KW-1185">Reference proteome</keyword>
<evidence type="ECO:0000259" key="7">
    <source>
        <dbReference type="PROSITE" id="PS50112"/>
    </source>
</evidence>
<organism evidence="8 9">
    <name type="scientific">Spirosoma soli</name>
    <dbReference type="NCBI Taxonomy" id="1770529"/>
    <lineage>
        <taxon>Bacteria</taxon>
        <taxon>Pseudomonadati</taxon>
        <taxon>Bacteroidota</taxon>
        <taxon>Cytophagia</taxon>
        <taxon>Cytophagales</taxon>
        <taxon>Cytophagaceae</taxon>
        <taxon>Spirosoma</taxon>
    </lineage>
</organism>
<dbReference type="InterPro" id="IPR035965">
    <property type="entry name" value="PAS-like_dom_sf"/>
</dbReference>
<comment type="catalytic activity">
    <reaction evidence="1">
        <text>ATP + protein L-histidine = ADP + protein N-phospho-L-histidine.</text>
        <dbReference type="EC" id="2.7.13.3"/>
    </reaction>
</comment>
<protein>
    <recommendedName>
        <fullName evidence="2">histidine kinase</fullName>
        <ecNumber evidence="2">2.7.13.3</ecNumber>
    </recommendedName>
</protein>
<dbReference type="SMART" id="SM00091">
    <property type="entry name" value="PAS"/>
    <property type="match status" value="2"/>
</dbReference>
<dbReference type="EC" id="2.7.13.3" evidence="2"/>
<dbReference type="InterPro" id="IPR036097">
    <property type="entry name" value="HisK_dim/P_sf"/>
</dbReference>
<keyword evidence="4" id="KW-0808">Transferase</keyword>
<dbReference type="SUPFAM" id="SSF55874">
    <property type="entry name" value="ATPase domain of HSP90 chaperone/DNA topoisomerase II/histidine kinase"/>
    <property type="match status" value="1"/>
</dbReference>
<dbReference type="EMBL" id="JBHULN010000024">
    <property type="protein sequence ID" value="MFD2574068.1"/>
    <property type="molecule type" value="Genomic_DNA"/>
</dbReference>
<keyword evidence="8" id="KW-0067">ATP-binding</keyword>
<dbReference type="InterPro" id="IPR036890">
    <property type="entry name" value="HATPase_C_sf"/>
</dbReference>
<dbReference type="Gene3D" id="3.30.565.10">
    <property type="entry name" value="Histidine kinase-like ATPase, C-terminal domain"/>
    <property type="match status" value="1"/>
</dbReference>
<dbReference type="InterPro" id="IPR004358">
    <property type="entry name" value="Sig_transdc_His_kin-like_C"/>
</dbReference>
<dbReference type="Pfam" id="PF00512">
    <property type="entry name" value="HisKA"/>
    <property type="match status" value="1"/>
</dbReference>
<accession>A0ABW5MAI8</accession>
<dbReference type="PROSITE" id="PS50109">
    <property type="entry name" value="HIS_KIN"/>
    <property type="match status" value="1"/>
</dbReference>
<dbReference type="Gene3D" id="1.10.287.130">
    <property type="match status" value="1"/>
</dbReference>
<dbReference type="InterPro" id="IPR013656">
    <property type="entry name" value="PAS_4"/>
</dbReference>
<name>A0ABW5MAI8_9BACT</name>
<dbReference type="SUPFAM" id="SSF55785">
    <property type="entry name" value="PYP-like sensor domain (PAS domain)"/>
    <property type="match status" value="2"/>
</dbReference>
<dbReference type="NCBIfam" id="TIGR00229">
    <property type="entry name" value="sensory_box"/>
    <property type="match status" value="1"/>
</dbReference>
<dbReference type="InterPro" id="IPR003594">
    <property type="entry name" value="HATPase_dom"/>
</dbReference>
<dbReference type="RefSeq" id="WP_381527377.1">
    <property type="nucleotide sequence ID" value="NZ_JBHULN010000024.1"/>
</dbReference>
<dbReference type="InterPro" id="IPR003661">
    <property type="entry name" value="HisK_dim/P_dom"/>
</dbReference>
<feature type="domain" description="Histidine kinase" evidence="6">
    <location>
        <begin position="283"/>
        <end position="516"/>
    </location>
</feature>
<dbReference type="PROSITE" id="PS50112">
    <property type="entry name" value="PAS"/>
    <property type="match status" value="1"/>
</dbReference>
<dbReference type="Pfam" id="PF13426">
    <property type="entry name" value="PAS_9"/>
    <property type="match status" value="1"/>
</dbReference>
<keyword evidence="5" id="KW-0418">Kinase</keyword>
<evidence type="ECO:0000256" key="1">
    <source>
        <dbReference type="ARBA" id="ARBA00000085"/>
    </source>
</evidence>
<dbReference type="CDD" id="cd00130">
    <property type="entry name" value="PAS"/>
    <property type="match status" value="2"/>
</dbReference>
<dbReference type="GO" id="GO:0005524">
    <property type="term" value="F:ATP binding"/>
    <property type="evidence" value="ECO:0007669"/>
    <property type="project" value="UniProtKB-KW"/>
</dbReference>
<keyword evidence="8" id="KW-0547">Nucleotide-binding</keyword>
<dbReference type="Pfam" id="PF08448">
    <property type="entry name" value="PAS_4"/>
    <property type="match status" value="1"/>
</dbReference>
<dbReference type="PANTHER" id="PTHR43304:SF1">
    <property type="entry name" value="PAC DOMAIN-CONTAINING PROTEIN"/>
    <property type="match status" value="1"/>
</dbReference>
<dbReference type="InterPro" id="IPR000014">
    <property type="entry name" value="PAS"/>
</dbReference>
<proteinExistence type="predicted"/>
<evidence type="ECO:0000313" key="8">
    <source>
        <dbReference type="EMBL" id="MFD2574068.1"/>
    </source>
</evidence>
<dbReference type="InterPro" id="IPR005467">
    <property type="entry name" value="His_kinase_dom"/>
</dbReference>
<reference evidence="9" key="1">
    <citation type="journal article" date="2019" name="Int. J. Syst. Evol. Microbiol.">
        <title>The Global Catalogue of Microorganisms (GCM) 10K type strain sequencing project: providing services to taxonomists for standard genome sequencing and annotation.</title>
        <authorList>
            <consortium name="The Broad Institute Genomics Platform"/>
            <consortium name="The Broad Institute Genome Sequencing Center for Infectious Disease"/>
            <person name="Wu L."/>
            <person name="Ma J."/>
        </authorList>
    </citation>
    <scope>NUCLEOTIDE SEQUENCE [LARGE SCALE GENOMIC DNA]</scope>
    <source>
        <strain evidence="9">KCTC 42805</strain>
    </source>
</reference>
<sequence>MNVNIANSTQTPPSLWQKALDQSASGIIVYKAVRDQYGEIETYTVQLANHRAEQVLGIDRNEMLGRTAAELFPPTQATTLWDDIAEVIETGEAHHAELFYKISRTQQELWFDLSIEPLGDGQSAVVSFTDITALKKMTQTLMGEAILFKALSSNVPGMCVVVVSFFQKVLSATGDLPGLYTSRDADDLLGKRIVDVILPEYQDDWKRYISTALRGEEHNFSDHWGGWRCECYVGPVRNERGDVVMALCVYRNTSEQFRQQQTLQRMNNELQQSNRSLEQFAYVASHDLQEPLRKIKSFGDLLNKRYADDLDEEGTDIVHRMQSAADRMDTLIRSLLAYARLSSPGGLAQQQPDLVALEDLLICIQNDLEVIISERDALITIGPYLPTVPGDATQLRQLFQNLLTNAIKFTQPSQRPEVKVMGQLVEGKDVPEYPDVEHSQTYARISVQDNGIGIAPENFDKIFGLFSRLHGRQQFTGSGIGLATCKRVAENHGGFITVESALNHGTTFHVYLPMGIKK</sequence>
<evidence type="ECO:0000256" key="3">
    <source>
        <dbReference type="ARBA" id="ARBA00022553"/>
    </source>
</evidence>
<comment type="caution">
    <text evidence="8">The sequence shown here is derived from an EMBL/GenBank/DDBJ whole genome shotgun (WGS) entry which is preliminary data.</text>
</comment>
<evidence type="ECO:0000259" key="6">
    <source>
        <dbReference type="PROSITE" id="PS50109"/>
    </source>
</evidence>